<comment type="caution">
    <text evidence="2">The sequence shown here is derived from an EMBL/GenBank/DDBJ whole genome shotgun (WGS) entry which is preliminary data.</text>
</comment>
<proteinExistence type="predicted"/>
<name>A0ABQ7ZFS9_BRANA</name>
<dbReference type="PANTHER" id="PTHR31111">
    <property type="entry name" value="BNAA05G37150D PROTEIN-RELATED"/>
    <property type="match status" value="1"/>
</dbReference>
<gene>
    <name evidence="2" type="ORF">HID58_066362</name>
</gene>
<dbReference type="PANTHER" id="PTHR31111:SF130">
    <property type="entry name" value="F-BOX ASSOCIATED UBIQUITINATION EFFECTOR FAMILY PROTEIN"/>
    <property type="match status" value="1"/>
</dbReference>
<reference evidence="2 3" key="1">
    <citation type="submission" date="2021-05" db="EMBL/GenBank/DDBJ databases">
        <title>Genome Assembly of Synthetic Allotetraploid Brassica napus Reveals Homoeologous Exchanges between Subgenomes.</title>
        <authorList>
            <person name="Davis J.T."/>
        </authorList>
    </citation>
    <scope>NUCLEOTIDE SEQUENCE [LARGE SCALE GENOMIC DNA]</scope>
    <source>
        <strain evidence="3">cv. Da-Ae</strain>
        <tissue evidence="2">Seedling</tissue>
    </source>
</reference>
<protein>
    <recommendedName>
        <fullName evidence="1">F-box associated beta-propeller type 3 domain-containing protein</fullName>
    </recommendedName>
</protein>
<dbReference type="Pfam" id="PF08268">
    <property type="entry name" value="FBA_3"/>
    <property type="match status" value="1"/>
</dbReference>
<evidence type="ECO:0000313" key="2">
    <source>
        <dbReference type="EMBL" id="KAH0878968.1"/>
    </source>
</evidence>
<accession>A0ABQ7ZFS9</accession>
<organism evidence="2 3">
    <name type="scientific">Brassica napus</name>
    <name type="common">Rape</name>
    <dbReference type="NCBI Taxonomy" id="3708"/>
    <lineage>
        <taxon>Eukaryota</taxon>
        <taxon>Viridiplantae</taxon>
        <taxon>Streptophyta</taxon>
        <taxon>Embryophyta</taxon>
        <taxon>Tracheophyta</taxon>
        <taxon>Spermatophyta</taxon>
        <taxon>Magnoliopsida</taxon>
        <taxon>eudicotyledons</taxon>
        <taxon>Gunneridae</taxon>
        <taxon>Pentapetalae</taxon>
        <taxon>rosids</taxon>
        <taxon>malvids</taxon>
        <taxon>Brassicales</taxon>
        <taxon>Brassicaceae</taxon>
        <taxon>Brassiceae</taxon>
        <taxon>Brassica</taxon>
    </lineage>
</organism>
<dbReference type="InterPro" id="IPR017451">
    <property type="entry name" value="F-box-assoc_interact_dom"/>
</dbReference>
<sequence length="211" mass="24269">MNRGGEISASIPNDLIIEIFSRLPEKSAARFRSYAPGLHRSYFTELFLTRSRTRTRLLFVFELDTKFSFFSSPQLQNPNKKSSLVAPVGIYMMSLDFDGFTSVRNTMLAYLNREGDHRKYLGIFLGFDPSDKRFKVLWIRMTGISAYKIMTLGTGEMRWRNNQSPLNHEVYKPSICINGVLYYLALALSSSDSSHAHVLVCFDVRSEKFVY</sequence>
<dbReference type="NCBIfam" id="TIGR01640">
    <property type="entry name" value="F_box_assoc_1"/>
    <property type="match status" value="1"/>
</dbReference>
<evidence type="ECO:0000313" key="3">
    <source>
        <dbReference type="Proteomes" id="UP000824890"/>
    </source>
</evidence>
<feature type="domain" description="F-box associated beta-propeller type 3" evidence="1">
    <location>
        <begin position="56"/>
        <end position="209"/>
    </location>
</feature>
<dbReference type="EMBL" id="JAGKQM010000015">
    <property type="protein sequence ID" value="KAH0878968.1"/>
    <property type="molecule type" value="Genomic_DNA"/>
</dbReference>
<dbReference type="InterPro" id="IPR013187">
    <property type="entry name" value="F-box-assoc_dom_typ3"/>
</dbReference>
<dbReference type="Proteomes" id="UP000824890">
    <property type="component" value="Unassembled WGS sequence"/>
</dbReference>
<evidence type="ECO:0000259" key="1">
    <source>
        <dbReference type="Pfam" id="PF08268"/>
    </source>
</evidence>
<keyword evidence="3" id="KW-1185">Reference proteome</keyword>